<dbReference type="Gene3D" id="1.25.40.10">
    <property type="entry name" value="Tetratricopeptide repeat domain"/>
    <property type="match status" value="1"/>
</dbReference>
<organism evidence="2">
    <name type="scientific">Streptomyces sp. NBC_00003</name>
    <dbReference type="NCBI Taxonomy" id="2903608"/>
    <lineage>
        <taxon>Bacteria</taxon>
        <taxon>Bacillati</taxon>
        <taxon>Actinomycetota</taxon>
        <taxon>Actinomycetes</taxon>
        <taxon>Kitasatosporales</taxon>
        <taxon>Streptomycetaceae</taxon>
        <taxon>Streptomyces</taxon>
    </lineage>
</organism>
<dbReference type="EMBL" id="CP108318">
    <property type="protein sequence ID" value="WTW59471.1"/>
    <property type="molecule type" value="Genomic_DNA"/>
</dbReference>
<feature type="region of interest" description="Disordered" evidence="1">
    <location>
        <begin position="595"/>
        <end position="642"/>
    </location>
</feature>
<dbReference type="InterPro" id="IPR011990">
    <property type="entry name" value="TPR-like_helical_dom_sf"/>
</dbReference>
<name>A0AAU2UWK1_9ACTN</name>
<evidence type="ECO:0000256" key="1">
    <source>
        <dbReference type="SAM" id="MobiDB-lite"/>
    </source>
</evidence>
<gene>
    <name evidence="2" type="ORF">OG549_01745</name>
</gene>
<feature type="compositionally biased region" description="Basic residues" evidence="1">
    <location>
        <begin position="633"/>
        <end position="642"/>
    </location>
</feature>
<evidence type="ECO:0008006" key="3">
    <source>
        <dbReference type="Google" id="ProtNLM"/>
    </source>
</evidence>
<reference evidence="2" key="1">
    <citation type="submission" date="2022-10" db="EMBL/GenBank/DDBJ databases">
        <title>The complete genomes of actinobacterial strains from the NBC collection.</title>
        <authorList>
            <person name="Joergensen T.S."/>
            <person name="Alvarez Arevalo M."/>
            <person name="Sterndorff E.B."/>
            <person name="Faurdal D."/>
            <person name="Vuksanovic O."/>
            <person name="Mourched A.-S."/>
            <person name="Charusanti P."/>
            <person name="Shaw S."/>
            <person name="Blin K."/>
            <person name="Weber T."/>
        </authorList>
    </citation>
    <scope>NUCLEOTIDE SEQUENCE</scope>
    <source>
        <strain evidence="2">NBC_00003</strain>
    </source>
</reference>
<sequence>MQHPECGDERLAAEGEVSVARLALHSDDLPHAAKHLADAMLGEPQLPELHEALAELCAKAGGAAAARDLFPLEGEMYLGTLVCRAHVEAAAGDRDTAVGLIASAIGFAPGTPWADTAWLTDPELAELLDPDVLAQSVTRVAGHLPDPLPEDQRPAVRPFEQLVRAVAARHPDHVPLWAMASGLVRRLGDTAEAVRFAEHAQRTGPGYLPAVMLGNALRSDDRPDDALAVWEAQLAREFDHYLAVDVAEVYGATGRPAEGLPWLERVLAAEPDHPKAAPALHGLRHQLDGDTAHLLALSDHHRAHPDHDYAADVLARFSRQRPWLGMVHPAMEATVNVLHQFLSSPSSGRDSELACTASQLEPPSSQLAMRLAFPRATVEYQSLPEPDPRRPLREVGTRIWEYDGLVPRPAVPAPSAQAAELIRATAEIRWPALPAAYDHAVRLAGLPLGDLLGVLAHPPAPREDELGRALLAHQPELWVRAVQAFACLGIAHHRTDQPWAESERRQVLLDLLLGSEDWVNEAAAFALVAVAWTNPDTRADVGTQLLERLLDVGTSTRQREVTILQSICALMLCCPWMDASALDLARAMAARDAEEDAGITGELEPAQPRPVDNSTAEPDHRHHPIAPAAARPGRLKRLFGRG</sequence>
<accession>A0AAU2UWK1</accession>
<dbReference type="SUPFAM" id="SSF48452">
    <property type="entry name" value="TPR-like"/>
    <property type="match status" value="1"/>
</dbReference>
<proteinExistence type="predicted"/>
<protein>
    <recommendedName>
        <fullName evidence="3">Tetratricopeptide repeat protein</fullName>
    </recommendedName>
</protein>
<dbReference type="AlphaFoldDB" id="A0AAU2UWK1"/>
<evidence type="ECO:0000313" key="2">
    <source>
        <dbReference type="EMBL" id="WTW59471.1"/>
    </source>
</evidence>